<dbReference type="Gene3D" id="3.40.640.10">
    <property type="entry name" value="Type I PLP-dependent aspartate aminotransferase-like (Major domain)"/>
    <property type="match status" value="1"/>
</dbReference>
<feature type="modified residue" description="N6-(pyridoxal phosphate)lysine" evidence="5">
    <location>
        <position position="358"/>
    </location>
</feature>
<protein>
    <submittedName>
        <fullName evidence="7">Alpha-methyldopa hypersensitive protein</fullName>
    </submittedName>
</protein>
<dbReference type="OrthoDB" id="639767at2759"/>
<dbReference type="GO" id="GO:0004058">
    <property type="term" value="F:aromatic-L-amino-acid decarboxylase activity"/>
    <property type="evidence" value="ECO:0007669"/>
    <property type="project" value="TreeGrafter"/>
</dbReference>
<dbReference type="Gene3D" id="3.90.1150.10">
    <property type="entry name" value="Aspartate Aminotransferase, domain 1"/>
    <property type="match status" value="1"/>
</dbReference>
<proteinExistence type="inferred from homology"/>
<accession>A0A0K8VXK8</accession>
<evidence type="ECO:0000256" key="4">
    <source>
        <dbReference type="ARBA" id="ARBA00023239"/>
    </source>
</evidence>
<dbReference type="Gene3D" id="1.20.1340.10">
    <property type="entry name" value="dopa decarboxylase, N-terminal domain"/>
    <property type="match status" value="1"/>
</dbReference>
<name>A0A0K8VXK8_BACLA</name>
<dbReference type="AlphaFoldDB" id="A0A0K8VXK8"/>
<organism evidence="7">
    <name type="scientific">Bactrocera latifrons</name>
    <name type="common">Malaysian fruit fly</name>
    <name type="synonym">Chaetodacus latifrons</name>
    <dbReference type="NCBI Taxonomy" id="174628"/>
    <lineage>
        <taxon>Eukaryota</taxon>
        <taxon>Metazoa</taxon>
        <taxon>Ecdysozoa</taxon>
        <taxon>Arthropoda</taxon>
        <taxon>Hexapoda</taxon>
        <taxon>Insecta</taxon>
        <taxon>Pterygota</taxon>
        <taxon>Neoptera</taxon>
        <taxon>Endopterygota</taxon>
        <taxon>Diptera</taxon>
        <taxon>Brachycera</taxon>
        <taxon>Muscomorpha</taxon>
        <taxon>Tephritoidea</taxon>
        <taxon>Tephritidae</taxon>
        <taxon>Bactrocera</taxon>
        <taxon>Bactrocera</taxon>
    </lineage>
</organism>
<dbReference type="InterPro" id="IPR015422">
    <property type="entry name" value="PyrdxlP-dep_Trfase_small"/>
</dbReference>
<reference evidence="7" key="1">
    <citation type="submission" date="2015-06" db="EMBL/GenBank/DDBJ databases">
        <authorList>
            <person name="Hoefler B.C."/>
            <person name="Straight P.D."/>
        </authorList>
    </citation>
    <scope>NUCLEOTIDE SEQUENCE</scope>
</reference>
<evidence type="ECO:0000256" key="3">
    <source>
        <dbReference type="ARBA" id="ARBA00022898"/>
    </source>
</evidence>
<comment type="cofactor">
    <cofactor evidence="1 5 6">
        <name>pyridoxal 5'-phosphate</name>
        <dbReference type="ChEBI" id="CHEBI:597326"/>
    </cofactor>
</comment>
<keyword evidence="4 6" id="KW-0456">Lyase</keyword>
<comment type="similarity">
    <text evidence="2 6">Belongs to the group II decarboxylase family.</text>
</comment>
<dbReference type="InterPro" id="IPR002129">
    <property type="entry name" value="PyrdxlP-dep_de-COase"/>
</dbReference>
<dbReference type="FunFam" id="3.40.640.10:FF:000025">
    <property type="entry name" value="Histidine decarboxylase"/>
    <property type="match status" value="1"/>
</dbReference>
<dbReference type="Pfam" id="PF00282">
    <property type="entry name" value="Pyridoxal_deC"/>
    <property type="match status" value="1"/>
</dbReference>
<dbReference type="InterPro" id="IPR015424">
    <property type="entry name" value="PyrdxlP-dep_Trfase"/>
</dbReference>
<keyword evidence="3 5" id="KW-0663">Pyridoxal phosphate</keyword>
<gene>
    <name evidence="7" type="primary">amd_4</name>
    <name evidence="7" type="ORF">c0_g1_i2</name>
</gene>
<evidence type="ECO:0000256" key="1">
    <source>
        <dbReference type="ARBA" id="ARBA00001933"/>
    </source>
</evidence>
<sequence length="589" mass="66785">PRHNKPFSRETTFGKISIKKKIRKPKNCVKVKELKKLNKSIIKLYDLKFKRLQLDMDADTFREFGKAAVDFIADYYENLRNCDVLPSVAPGYLIKQLPKELPENPQQWQEILQDVNKLIVPGLTHWQSPNFHAFYPTGCSYPSIVGDMLANGFSVIGFNWLCSPACTELEVVVMDWLAKFFKLPTHFLHSTKGPGGGIIQGSASEAVLVAVMAAREQAVRRVKDAQPELSEGEIRARLVGYSSDQSNSCIEKAGILGTLPIRLVAVDESLVFNGTQLAKAVKEDLAKGFIPAVCIATMGATGTCSYDDIESLATVCEEHNIWLHVDAAYAGCALALDEYAHLRQGIDRVDSLNYNLHKSMPVHFDCTAMWLRDSHKIVESFTVERVYLQHKYEGQTDIPDFRHWQIPLGRRFRALKVWVAFRTLGAEGLREHIRLRIRLAERFEQYVLTDSRFELFAKRAMGLVCFRVKDSNDLSTELLKRLTDHKKIYMVQAIFQGKTFLRFVVCGMEPKECDIEFAWQEIESQLSQLLREREVAEIAVNSVEEKKTEKSCKESIKAPQVHRKEDIVGISQQLSSGLHLSIGAAEKCK</sequence>
<evidence type="ECO:0000256" key="6">
    <source>
        <dbReference type="RuleBase" id="RU000382"/>
    </source>
</evidence>
<dbReference type="EMBL" id="GDHF01008693">
    <property type="protein sequence ID" value="JAI43621.1"/>
    <property type="molecule type" value="Transcribed_RNA"/>
</dbReference>
<dbReference type="GO" id="GO:0006520">
    <property type="term" value="P:amino acid metabolic process"/>
    <property type="evidence" value="ECO:0007669"/>
    <property type="project" value="InterPro"/>
</dbReference>
<dbReference type="PRINTS" id="PR00800">
    <property type="entry name" value="YHDCRBOXLASE"/>
</dbReference>
<dbReference type="GO" id="GO:0006584">
    <property type="term" value="P:catecholamine metabolic process"/>
    <property type="evidence" value="ECO:0007669"/>
    <property type="project" value="TreeGrafter"/>
</dbReference>
<dbReference type="SUPFAM" id="SSF53383">
    <property type="entry name" value="PLP-dependent transferases"/>
    <property type="match status" value="1"/>
</dbReference>
<evidence type="ECO:0000256" key="2">
    <source>
        <dbReference type="ARBA" id="ARBA00009533"/>
    </source>
</evidence>
<feature type="non-terminal residue" evidence="7">
    <location>
        <position position="1"/>
    </location>
</feature>
<dbReference type="GO" id="GO:0019752">
    <property type="term" value="P:carboxylic acid metabolic process"/>
    <property type="evidence" value="ECO:0007669"/>
    <property type="project" value="InterPro"/>
</dbReference>
<dbReference type="PANTHER" id="PTHR11999:SF60">
    <property type="entry name" value="3,4-DIHYDROXYPHENYLACETALDEHYDE SYNTHASE"/>
    <property type="match status" value="1"/>
</dbReference>
<dbReference type="FunFam" id="1.20.1340.10:FF:000001">
    <property type="entry name" value="Histidine decarboxylase"/>
    <property type="match status" value="1"/>
</dbReference>
<dbReference type="InterPro" id="IPR010977">
    <property type="entry name" value="Aromatic_deC"/>
</dbReference>
<evidence type="ECO:0000256" key="5">
    <source>
        <dbReference type="PIRSR" id="PIRSR602129-50"/>
    </source>
</evidence>
<dbReference type="InterPro" id="IPR015421">
    <property type="entry name" value="PyrdxlP-dep_Trfase_major"/>
</dbReference>
<evidence type="ECO:0000313" key="7">
    <source>
        <dbReference type="EMBL" id="JAI43621.1"/>
    </source>
</evidence>
<dbReference type="GO" id="GO:0005737">
    <property type="term" value="C:cytoplasm"/>
    <property type="evidence" value="ECO:0007669"/>
    <property type="project" value="TreeGrafter"/>
</dbReference>
<dbReference type="PANTHER" id="PTHR11999">
    <property type="entry name" value="GROUP II PYRIDOXAL-5-PHOSPHATE DECARBOXYLASE"/>
    <property type="match status" value="1"/>
</dbReference>
<dbReference type="GO" id="GO:0030170">
    <property type="term" value="F:pyridoxal phosphate binding"/>
    <property type="evidence" value="ECO:0007669"/>
    <property type="project" value="InterPro"/>
</dbReference>